<evidence type="ECO:0000313" key="2">
    <source>
        <dbReference type="EMBL" id="UKJ87766.2"/>
    </source>
</evidence>
<dbReference type="AlphaFoldDB" id="A0A976QQA8"/>
<dbReference type="OrthoDB" id="361267at2759"/>
<name>A0A976QQA8_THEOR</name>
<dbReference type="Proteomes" id="UP000244803">
    <property type="component" value="Chromosome 1"/>
</dbReference>
<dbReference type="EMBL" id="CP056065">
    <property type="protein sequence ID" value="UKJ87766.2"/>
    <property type="molecule type" value="Genomic_DNA"/>
</dbReference>
<gene>
    <name evidence="2" type="ORF">MACJ_000206</name>
</gene>
<protein>
    <submittedName>
        <fullName evidence="2">Uncharacterized protein</fullName>
    </submittedName>
</protein>
<organism evidence="2 3">
    <name type="scientific">Theileria orientalis</name>
    <dbReference type="NCBI Taxonomy" id="68886"/>
    <lineage>
        <taxon>Eukaryota</taxon>
        <taxon>Sar</taxon>
        <taxon>Alveolata</taxon>
        <taxon>Apicomplexa</taxon>
        <taxon>Aconoidasida</taxon>
        <taxon>Piroplasmida</taxon>
        <taxon>Theileriidae</taxon>
        <taxon>Theileria</taxon>
    </lineage>
</organism>
<accession>A0A976QQA8</accession>
<feature type="region of interest" description="Disordered" evidence="1">
    <location>
        <begin position="156"/>
        <end position="184"/>
    </location>
</feature>
<feature type="compositionally biased region" description="Basic and acidic residues" evidence="1">
    <location>
        <begin position="95"/>
        <end position="108"/>
    </location>
</feature>
<proteinExistence type="predicted"/>
<sequence>MWNYPYDNGFDIYTNCGYNLIGAQPDQNPLCYMNEGNENCLESMLNPVIVQNTAETPGNYIGDLLLRDKTNKSVQRDFNEFNSQYDYCDSSTEPSAKDENYCEPESNRGSKTADNVSKYDEGSKLSHNYKQTGFYQGSAKNCSDDFNEKESVYQKNKEESYDKLSPNTTCSTNDLSPEENLHNEVSNNTYDYSTYSGLSYDLWNVQNIQNSSLNQMNSTYFWDPNVMNYVYYNGYNGMSQVRYDDIGFNSSNSGIEPYNMTQDPYTLNFMKTAPITIDLSSTFNVPYGNIYSPNEAFVSPSIKFQPKQYNNFVPVEQNNFFMNKNLDSQHNFFNKSKQFKQNYSKAVLNGTHVSNHSNNGMDLVTNAVKGENQFDSKFIDEDTLEGFIYNGNIKKIDLASIDFINMSDRTWQALRGAGLFKLGNKGRAVLKSKISKHLKMYPELRMRTSCISGVRRATTRQLFQLAQICQITSHIR</sequence>
<evidence type="ECO:0000256" key="1">
    <source>
        <dbReference type="SAM" id="MobiDB-lite"/>
    </source>
</evidence>
<reference evidence="2" key="1">
    <citation type="submission" date="2022-07" db="EMBL/GenBank/DDBJ databases">
        <title>Evaluation of T. orientalis genome assembly methods using nanopore sequencing and analysis of variation between genomes.</title>
        <authorList>
            <person name="Yam J."/>
            <person name="Micallef M.L."/>
            <person name="Liu M."/>
            <person name="Djordjevic S.P."/>
            <person name="Bogema D.R."/>
            <person name="Jenkins C."/>
        </authorList>
    </citation>
    <scope>NUCLEOTIDE SEQUENCE</scope>
    <source>
        <strain evidence="2">Fish Creek</strain>
    </source>
</reference>
<feature type="region of interest" description="Disordered" evidence="1">
    <location>
        <begin position="89"/>
        <end position="123"/>
    </location>
</feature>
<evidence type="ECO:0000313" key="3">
    <source>
        <dbReference type="Proteomes" id="UP000244803"/>
    </source>
</evidence>
<feature type="compositionally biased region" description="Polar residues" evidence="1">
    <location>
        <begin position="165"/>
        <end position="175"/>
    </location>
</feature>